<name>A0A433XNE3_9BACL</name>
<protein>
    <recommendedName>
        <fullName evidence="3">WD40 repeat domain-containing protein</fullName>
    </recommendedName>
</protein>
<gene>
    <name evidence="1" type="ORF">EJP77_00020</name>
</gene>
<evidence type="ECO:0000313" key="1">
    <source>
        <dbReference type="EMBL" id="RUT35458.1"/>
    </source>
</evidence>
<evidence type="ECO:0008006" key="3">
    <source>
        <dbReference type="Google" id="ProtNLM"/>
    </source>
</evidence>
<dbReference type="SUPFAM" id="SSF50998">
    <property type="entry name" value="Quinoprotein alcohol dehydrogenase-like"/>
    <property type="match status" value="1"/>
</dbReference>
<dbReference type="PANTHER" id="PTHR42754:SF1">
    <property type="entry name" value="LIPOPROTEIN"/>
    <property type="match status" value="1"/>
</dbReference>
<organism evidence="1 2">
    <name type="scientific">Paenibacillus zeisoli</name>
    <dbReference type="NCBI Taxonomy" id="2496267"/>
    <lineage>
        <taxon>Bacteria</taxon>
        <taxon>Bacillati</taxon>
        <taxon>Bacillota</taxon>
        <taxon>Bacilli</taxon>
        <taxon>Bacillales</taxon>
        <taxon>Paenibacillaceae</taxon>
        <taxon>Paenibacillus</taxon>
    </lineage>
</organism>
<dbReference type="InterPro" id="IPR011047">
    <property type="entry name" value="Quinoprotein_ADH-like_sf"/>
</dbReference>
<comment type="caution">
    <text evidence="1">The sequence shown here is derived from an EMBL/GenBank/DDBJ whole genome shotgun (WGS) entry which is preliminary data.</text>
</comment>
<accession>A0A433XNE3</accession>
<evidence type="ECO:0000313" key="2">
    <source>
        <dbReference type="Proteomes" id="UP000272464"/>
    </source>
</evidence>
<reference evidence="1 2" key="1">
    <citation type="submission" date="2018-12" db="EMBL/GenBank/DDBJ databases">
        <authorList>
            <person name="Sun L."/>
            <person name="Chen Z."/>
        </authorList>
    </citation>
    <scope>NUCLEOTIDE SEQUENCE [LARGE SCALE GENOMIC DNA]</scope>
    <source>
        <strain evidence="1 2">3-5-3</strain>
    </source>
</reference>
<proteinExistence type="predicted"/>
<dbReference type="EMBL" id="RZNX01000001">
    <property type="protein sequence ID" value="RUT35458.1"/>
    <property type="molecule type" value="Genomic_DNA"/>
</dbReference>
<dbReference type="PANTHER" id="PTHR42754">
    <property type="entry name" value="ENDOGLUCANASE"/>
    <property type="match status" value="1"/>
</dbReference>
<dbReference type="RefSeq" id="WP_127197158.1">
    <property type="nucleotide sequence ID" value="NZ_RZNX01000001.1"/>
</dbReference>
<dbReference type="Proteomes" id="UP000272464">
    <property type="component" value="Unassembled WGS sequence"/>
</dbReference>
<sequence>MNSRTSAGKRFRIVIYPVIALALTLSVGSSVSAGSLTREAPRIVWDKDVELPLESVFEHDEHEILAASLQNDKITVNSINAGGIKKEKVSFPKYNIAYLVSFHHSQEGGYIAVGGNEILKVNEQGVKEWAYTLSLPSTYLVSVDQLADGSYIVAGTTPGAQGQGWDPILLKLSGSGTVIWQKTQSKPTEDSVTLVRHTEDGGFVLLGEESYAGSGVSKISMAKFTSTNKLEWEKSLVPSAVSDNLWNTALVQDKDGGYVITGFFNHPNPVNSIRNLTTGYILKTDAQGSLMWSHPLESTLDRSYANDVQLATGGGYIITGKANEDWHGTISKEFVQRLNNSGMVLWTKVIERTTENVNSGIVVNSSEEGYLVIGSADSEVKATRLNPQ</sequence>
<keyword evidence="2" id="KW-1185">Reference proteome</keyword>
<dbReference type="OrthoDB" id="2556127at2"/>
<dbReference type="AlphaFoldDB" id="A0A433XNE3"/>